<feature type="domain" description="ABC-type uncharacterised transport system" evidence="3">
    <location>
        <begin position="196"/>
        <end position="496"/>
    </location>
</feature>
<evidence type="ECO:0000256" key="2">
    <source>
        <dbReference type="SAM" id="Phobius"/>
    </source>
</evidence>
<dbReference type="InterPro" id="IPR055396">
    <property type="entry name" value="DUF7088"/>
</dbReference>
<dbReference type="InterPro" id="IPR019196">
    <property type="entry name" value="ABC_transp_unknown"/>
</dbReference>
<keyword evidence="2" id="KW-1133">Transmembrane helix</keyword>
<dbReference type="KEGG" id="msaa:QYS49_29690"/>
<name>A0AA49J8M1_9BACT</name>
<gene>
    <name evidence="5" type="primary">gldG</name>
    <name evidence="5" type="ORF">QYS49_29690</name>
</gene>
<feature type="region of interest" description="Disordered" evidence="1">
    <location>
        <begin position="430"/>
        <end position="449"/>
    </location>
</feature>
<evidence type="ECO:0000259" key="4">
    <source>
        <dbReference type="Pfam" id="PF23357"/>
    </source>
</evidence>
<feature type="transmembrane region" description="Helical" evidence="2">
    <location>
        <begin position="529"/>
        <end position="553"/>
    </location>
</feature>
<proteinExistence type="predicted"/>
<dbReference type="InterPro" id="IPR019863">
    <property type="entry name" value="Motility-assoc_ABC-rel_GldG"/>
</dbReference>
<keyword evidence="6" id="KW-1185">Reference proteome</keyword>
<evidence type="ECO:0000256" key="1">
    <source>
        <dbReference type="SAM" id="MobiDB-lite"/>
    </source>
</evidence>
<organism evidence="5 6">
    <name type="scientific">Marivirga salinarum</name>
    <dbReference type="NCBI Taxonomy" id="3059078"/>
    <lineage>
        <taxon>Bacteria</taxon>
        <taxon>Pseudomonadati</taxon>
        <taxon>Bacteroidota</taxon>
        <taxon>Cytophagia</taxon>
        <taxon>Cytophagales</taxon>
        <taxon>Marivirgaceae</taxon>
        <taxon>Marivirga</taxon>
    </lineage>
</organism>
<feature type="domain" description="DUF7088" evidence="4">
    <location>
        <begin position="40"/>
        <end position="149"/>
    </location>
</feature>
<dbReference type="Proteomes" id="UP001230496">
    <property type="component" value="Chromosome"/>
</dbReference>
<reference evidence="5 6" key="1">
    <citation type="submission" date="2023-08" db="EMBL/GenBank/DDBJ databases">
        <title>Comparative genomics and taxonomic characterization of three novel marine species of genus Marivirga.</title>
        <authorList>
            <person name="Muhammad N."/>
            <person name="Kim S.-G."/>
        </authorList>
    </citation>
    <scope>NUCLEOTIDE SEQUENCE [LARGE SCALE GENOMIC DNA]</scope>
    <source>
        <strain evidence="5 6">BDSF4-3</strain>
    </source>
</reference>
<sequence length="563" mass="63792">MEFLKSKSTEYTLKFLILLTLVILVNLAMRHQIFRWDLTEEKRYSMNEATISMLQNLEEPVYVEVYLAGDINAEFSRLQTSIKQTLEQFKTYAYGNMQYSFINPDEASSANARNEFYRYLVDKGIQPTTVFDSEEGRKSQKLIFPGAEISYGGRSLPVILLNGNNAAGASQAITQSIENLEYELASTIKSLANPDRQSVALFQGKGVPSGDVLKGLNDAVSSKYDLIPVQNTERLSNFDATIFLKPTKGFNNSELYDIDQFIMNGGKSLFFLDGLMMDVDSIKDYGAMALPIETGLDDLLFKYGVRVNKDVLQDVNSGNFPIVTGNLGKDPQIQLLPWPYYIILNKYADHPIVRNMNAVYGKFVSSIDTVTASGIKKTPLIFTSDYTRKMKGPIHISFENLREDIKPENFNLKNVPVTYLLEGKFTSAYQNRLPPEGRENSSTKNKSKENSIIVASDGDLLLSEIDRKNNQPFPLGVDPYAKHPSNFANDQLILNMLNYLLDEDGLIISRNKDLKIRPLDKVKVSEDKVWLQFVNVALPIVLIVLFGILRYYWRKRKYSKFNG</sequence>
<dbReference type="Pfam" id="PF09822">
    <property type="entry name" value="ABC_transp_aux"/>
    <property type="match status" value="1"/>
</dbReference>
<evidence type="ECO:0000259" key="3">
    <source>
        <dbReference type="Pfam" id="PF09822"/>
    </source>
</evidence>
<keyword evidence="2" id="KW-0472">Membrane</keyword>
<accession>A0AA49J8M1</accession>
<feature type="compositionally biased region" description="Basic and acidic residues" evidence="1">
    <location>
        <begin position="435"/>
        <end position="449"/>
    </location>
</feature>
<dbReference type="RefSeq" id="WP_308351197.1">
    <property type="nucleotide sequence ID" value="NZ_CP129971.1"/>
</dbReference>
<dbReference type="AlphaFoldDB" id="A0AA49J8M1"/>
<protein>
    <submittedName>
        <fullName evidence="5">Gliding motility-associated ABC transporter substrate-binding protein GldG</fullName>
    </submittedName>
</protein>
<keyword evidence="2" id="KW-0812">Transmembrane</keyword>
<dbReference type="NCBIfam" id="TIGR03521">
    <property type="entry name" value="GldG"/>
    <property type="match status" value="1"/>
</dbReference>
<dbReference type="Pfam" id="PF23357">
    <property type="entry name" value="DUF7088"/>
    <property type="match status" value="1"/>
</dbReference>
<evidence type="ECO:0000313" key="6">
    <source>
        <dbReference type="Proteomes" id="UP001230496"/>
    </source>
</evidence>
<dbReference type="EMBL" id="CP129971">
    <property type="protein sequence ID" value="WKK75615.2"/>
    <property type="molecule type" value="Genomic_DNA"/>
</dbReference>
<evidence type="ECO:0000313" key="5">
    <source>
        <dbReference type="EMBL" id="WKK75615.2"/>
    </source>
</evidence>